<dbReference type="SUPFAM" id="SSF63570">
    <property type="entry name" value="PABC (PABP) domain"/>
    <property type="match status" value="1"/>
</dbReference>
<name>A0A381XBY2_9ZZZZ</name>
<protein>
    <recommendedName>
        <fullName evidence="1">PABC domain-containing protein</fullName>
    </recommendedName>
</protein>
<dbReference type="GO" id="GO:0005634">
    <property type="term" value="C:nucleus"/>
    <property type="evidence" value="ECO:0007669"/>
    <property type="project" value="TreeGrafter"/>
</dbReference>
<accession>A0A381XBY2</accession>
<dbReference type="GO" id="GO:0034450">
    <property type="term" value="F:ubiquitin-ubiquitin ligase activity"/>
    <property type="evidence" value="ECO:0007669"/>
    <property type="project" value="TreeGrafter"/>
</dbReference>
<dbReference type="GO" id="GO:0000209">
    <property type="term" value="P:protein polyubiquitination"/>
    <property type="evidence" value="ECO:0007669"/>
    <property type="project" value="TreeGrafter"/>
</dbReference>
<evidence type="ECO:0000313" key="2">
    <source>
        <dbReference type="EMBL" id="SVA62255.1"/>
    </source>
</evidence>
<feature type="non-terminal residue" evidence="2">
    <location>
        <position position="168"/>
    </location>
</feature>
<organism evidence="2">
    <name type="scientific">marine metagenome</name>
    <dbReference type="NCBI Taxonomy" id="408172"/>
    <lineage>
        <taxon>unclassified sequences</taxon>
        <taxon>metagenomes</taxon>
        <taxon>ecological metagenomes</taxon>
    </lineage>
</organism>
<reference evidence="2" key="1">
    <citation type="submission" date="2018-05" db="EMBL/GenBank/DDBJ databases">
        <authorList>
            <person name="Lanie J.A."/>
            <person name="Ng W.-L."/>
            <person name="Kazmierczak K.M."/>
            <person name="Andrzejewski T.M."/>
            <person name="Davidsen T.M."/>
            <person name="Wayne K.J."/>
            <person name="Tettelin H."/>
            <person name="Glass J.I."/>
            <person name="Rusch D."/>
            <person name="Podicherti R."/>
            <person name="Tsui H.-C.T."/>
            <person name="Winkler M.E."/>
        </authorList>
    </citation>
    <scope>NUCLEOTIDE SEQUENCE</scope>
</reference>
<evidence type="ECO:0000259" key="1">
    <source>
        <dbReference type="PROSITE" id="PS51309"/>
    </source>
</evidence>
<dbReference type="PROSITE" id="PS51309">
    <property type="entry name" value="PABC"/>
    <property type="match status" value="1"/>
</dbReference>
<sequence>MMNIHNRQGATRHKTCRDENRCSNPICHWHHTEGYLREGIQCRDGDACSNQTCHFNHPRDISAYQRQLAQQSIIQQQQQMAYQQQMINQYVAQQMQMAQDVNPAEKKRLIGERLYPKIQVVEPRLAGKITGMLLGMDNTNLFVLLKDDKALMEKINEALTVLKDHQAK</sequence>
<feature type="domain" description="PABC" evidence="1">
    <location>
        <begin position="90"/>
        <end position="167"/>
    </location>
</feature>
<dbReference type="GO" id="GO:0003723">
    <property type="term" value="F:RNA binding"/>
    <property type="evidence" value="ECO:0007669"/>
    <property type="project" value="InterPro"/>
</dbReference>
<dbReference type="PANTHER" id="PTHR46276:SF1">
    <property type="entry name" value="E3 UBIQUITIN-PROTEIN LIGASE UBR5"/>
    <property type="match status" value="1"/>
</dbReference>
<dbReference type="InterPro" id="IPR036053">
    <property type="entry name" value="PABP-dom"/>
</dbReference>
<dbReference type="Pfam" id="PF00658">
    <property type="entry name" value="MLLE"/>
    <property type="match status" value="1"/>
</dbReference>
<dbReference type="AlphaFoldDB" id="A0A381XBY2"/>
<dbReference type="PANTHER" id="PTHR46276">
    <property type="entry name" value="E3 UBIQUITIN-PROTEIN LIGASE UBR5"/>
    <property type="match status" value="1"/>
</dbReference>
<dbReference type="SMART" id="SM00517">
    <property type="entry name" value="PolyA"/>
    <property type="match status" value="1"/>
</dbReference>
<dbReference type="Gene3D" id="4.10.1000.30">
    <property type="match status" value="1"/>
</dbReference>
<dbReference type="EMBL" id="UINC01014625">
    <property type="protein sequence ID" value="SVA62255.1"/>
    <property type="molecule type" value="Genomic_DNA"/>
</dbReference>
<dbReference type="InterPro" id="IPR002004">
    <property type="entry name" value="PABP_HYD_C"/>
</dbReference>
<gene>
    <name evidence="2" type="ORF">METZ01_LOCUS115109</name>
</gene>
<dbReference type="GO" id="GO:0005737">
    <property type="term" value="C:cytoplasm"/>
    <property type="evidence" value="ECO:0007669"/>
    <property type="project" value="TreeGrafter"/>
</dbReference>
<proteinExistence type="predicted"/>
<dbReference type="Gene3D" id="1.10.1900.10">
    <property type="entry name" value="c-terminal domain of poly(a) binding protein"/>
    <property type="match status" value="1"/>
</dbReference>
<dbReference type="GO" id="GO:0090263">
    <property type="term" value="P:positive regulation of canonical Wnt signaling pathway"/>
    <property type="evidence" value="ECO:0007669"/>
    <property type="project" value="TreeGrafter"/>
</dbReference>